<evidence type="ECO:0008006" key="4">
    <source>
        <dbReference type="Google" id="ProtNLM"/>
    </source>
</evidence>
<accession>A0A1K1NTW4</accession>
<evidence type="ECO:0000256" key="1">
    <source>
        <dbReference type="SAM" id="Coils"/>
    </source>
</evidence>
<proteinExistence type="predicted"/>
<reference evidence="2 3" key="1">
    <citation type="submission" date="2016-11" db="EMBL/GenBank/DDBJ databases">
        <authorList>
            <person name="Jaros S."/>
            <person name="Januszkiewicz K."/>
            <person name="Wedrychowicz H."/>
        </authorList>
    </citation>
    <scope>NUCLEOTIDE SEQUENCE [LARGE SCALE GENOMIC DNA]</scope>
    <source>
        <strain evidence="2 3">YL228</strain>
    </source>
</reference>
<dbReference type="Pfam" id="PF11213">
    <property type="entry name" value="DUF3006"/>
    <property type="match status" value="1"/>
</dbReference>
<sequence>MTIIDRFEGKYAVLETENGMKNVLRDMLPEEAREGDVVELKNGAYTINKKAAEKRRRELREKLKKLQKEN</sequence>
<keyword evidence="1" id="KW-0175">Coiled coil</keyword>
<dbReference type="EMBL" id="FPIP01000005">
    <property type="protein sequence ID" value="SFW37854.1"/>
    <property type="molecule type" value="Genomic_DNA"/>
</dbReference>
<dbReference type="AlphaFoldDB" id="A0A1K1NTW4"/>
<feature type="coiled-coil region" evidence="1">
    <location>
        <begin position="42"/>
        <end position="69"/>
    </location>
</feature>
<evidence type="ECO:0000313" key="2">
    <source>
        <dbReference type="EMBL" id="SFW37854.1"/>
    </source>
</evidence>
<organism evidence="2 3">
    <name type="scientific">Ruminococcus flavefaciens</name>
    <dbReference type="NCBI Taxonomy" id="1265"/>
    <lineage>
        <taxon>Bacteria</taxon>
        <taxon>Bacillati</taxon>
        <taxon>Bacillota</taxon>
        <taxon>Clostridia</taxon>
        <taxon>Eubacteriales</taxon>
        <taxon>Oscillospiraceae</taxon>
        <taxon>Ruminococcus</taxon>
    </lineage>
</organism>
<dbReference type="InterPro" id="IPR021377">
    <property type="entry name" value="DUF3006"/>
</dbReference>
<evidence type="ECO:0000313" key="3">
    <source>
        <dbReference type="Proteomes" id="UP000183461"/>
    </source>
</evidence>
<protein>
    <recommendedName>
        <fullName evidence="4">DUF3006 family protein</fullName>
    </recommendedName>
</protein>
<gene>
    <name evidence="2" type="ORF">SAMN02910280_2193</name>
</gene>
<dbReference type="RefSeq" id="WP_072300428.1">
    <property type="nucleotide sequence ID" value="NZ_FPIP01000005.1"/>
</dbReference>
<dbReference type="Proteomes" id="UP000183461">
    <property type="component" value="Unassembled WGS sequence"/>
</dbReference>
<name>A0A1K1NTW4_RUMFL</name>